<proteinExistence type="predicted"/>
<dbReference type="WBParaSite" id="PDA_v2.g3563.t1">
    <property type="protein sequence ID" value="PDA_v2.g3563.t1"/>
    <property type="gene ID" value="PDA_v2.g3563"/>
</dbReference>
<dbReference type="AlphaFoldDB" id="A0A914QPW5"/>
<name>A0A914QPW5_9BILA</name>
<evidence type="ECO:0000313" key="3">
    <source>
        <dbReference type="WBParaSite" id="PDA_v2.g3563.t1"/>
    </source>
</evidence>
<evidence type="ECO:0000256" key="1">
    <source>
        <dbReference type="SAM" id="Phobius"/>
    </source>
</evidence>
<sequence>MAYLNKLAPSGAAFARLIVGKLRLKSLTLQAVRLSHANIYRQRRRQISRRDILRLVATSMNPVFTIPCAYMYKVKSVLF</sequence>
<protein>
    <submittedName>
        <fullName evidence="3">Uncharacterized protein</fullName>
    </submittedName>
</protein>
<organism evidence="2 3">
    <name type="scientific">Panagrolaimus davidi</name>
    <dbReference type="NCBI Taxonomy" id="227884"/>
    <lineage>
        <taxon>Eukaryota</taxon>
        <taxon>Metazoa</taxon>
        <taxon>Ecdysozoa</taxon>
        <taxon>Nematoda</taxon>
        <taxon>Chromadorea</taxon>
        <taxon>Rhabditida</taxon>
        <taxon>Tylenchina</taxon>
        <taxon>Panagrolaimomorpha</taxon>
        <taxon>Panagrolaimoidea</taxon>
        <taxon>Panagrolaimidae</taxon>
        <taxon>Panagrolaimus</taxon>
    </lineage>
</organism>
<feature type="transmembrane region" description="Helical" evidence="1">
    <location>
        <begin position="52"/>
        <end position="72"/>
    </location>
</feature>
<keyword evidence="1" id="KW-1133">Transmembrane helix</keyword>
<evidence type="ECO:0000313" key="2">
    <source>
        <dbReference type="Proteomes" id="UP000887578"/>
    </source>
</evidence>
<keyword evidence="1" id="KW-0472">Membrane</keyword>
<dbReference type="Proteomes" id="UP000887578">
    <property type="component" value="Unplaced"/>
</dbReference>
<keyword evidence="2" id="KW-1185">Reference proteome</keyword>
<keyword evidence="1" id="KW-0812">Transmembrane</keyword>
<accession>A0A914QPW5</accession>
<reference evidence="3" key="1">
    <citation type="submission" date="2022-11" db="UniProtKB">
        <authorList>
            <consortium name="WormBaseParasite"/>
        </authorList>
    </citation>
    <scope>IDENTIFICATION</scope>
</reference>